<protein>
    <submittedName>
        <fullName evidence="1">Uncharacterized protein</fullName>
    </submittedName>
</protein>
<sequence length="2004" mass="217712">MPASPLPADAEDAASPKKNGSPGKKQATNNMNGNEFAKAIGINKPANVRDKIKRWQQDGGADPVVAGAENAAPSAEVEPKTAKPKSQPTTPKMKPMADKPDWKPAHTPTKSADRSPERPDSAKKTPLAHNELDEDVQSAVAPKKRVVSDSHWRAKQSPPKDPSRPAPKVIPNAWVRPSRIVKKDKPVIPEEVTAAPPTPQIPQSPPLPQTLATYISKSTGQKKGSQRQRRPSKPSSAGKSSGNEERPVSSGSGSAKDLTGVEVIVEPESPRREREGTEIVKVRRRKTKTSPRGSLSAEDAEPVKHRPARKSELAPAPEDLANLVTVEYAESSVVDGPNHRVTSPRADELRERRRRRRPKSQPGTDDEGFRESTRRHRRTKTDTVDTEKEEVMRELRAQQPRPLSPPNKVFASRLEAWLDRTQQMQDEAEQPGRRPPRRRRRSKESAQESVSALDLSATVRTESSVITASTESKDEPAPAEPAPAEPAPAEPAPVEPAPVEEARPRSSGSGSGSGSGNGSRRRRRRRSHEQRKASRELKIDTSAVAVGDAASSVVSDDTAATPVPGKTETETEPEVPLSPTPTLKRRGAKRSQHARSKSRSMSSPLRESMSTDDLAKEDEWRAASVASSAPSSSVDASTMDFEQISLKPHPLVVQRHFPIRGKRLSTIASVDSLPSKVQPAPAPEVAGSELSESVFSDDRTVSGATASEVGSQLNETSTIVSRRSTRKNRLASHADLISVLSMPKAGAKSIVSARSIRTNRSRLATATIPDIMRELASDEAKYMRELRTIVDGVIPVLLSCVLSKTDSAVAAGLFSRSAKSDPSEVTKPIMDMGVCLERLKTLHKRVPMEEPDNFFSWAQSAQRVYGDYINVWRLGFQDVVISLAPADDDPFKPAKIVNGPDDGAPWDEGMPRNAEGYVVNGDGERVDVAYMLKRPLVRLKYLAKTLKGLNHVRPSERADKISATFQDLVAAARRRSNDEQARLEDEAAASIDATRARDPRSLAPLAGVRIDTARCVRARDYFDMYLYHSSGQELSCRVELLLRDNAPGTGQGGDILLCEVDPTGRWLLLPPIQQGRVSARNGDMKGEIVVMIRGNQADGSEWSEVMSLTIDDEQAGFEWVQMLGLTPIPPPISEIKRDQMVPGQIARPTSSHGSSLVSAATASTVPFKSRTPSPHEVEIPIGEQHTEVSKVWNYDTPDRRRESRTVSPITPPSGDGSLASRNHDASDISPPEPQTPLGMVRRTRRPEEDPDRTPRSSFDDAARSDNTASPTGLKRTKAKRLSRTVTSSPVSQRPSRQITLDDPIEFVEEPKPIQSREAKIVEEEKQPRRKSTKRRGKNFSVWMPTSEVDYSDKSDESEQSVEEESISPPGSPPRPQAHRRVSSTPSMELPSIPRLRKSSQPSTPLREAANADELPEPPASAPPKMGKPPPKTRAEEDDDDAPPAPPPHRSPSPATPVTLKGTKTPNFTPVLPGWKTKRRSSSPLKHEYEPSTCTESSSESEEDVVSEDDASYSDDASLTSDSSEGERDDDVPTPLMPLNYTAPRSYATRPSSAGRDTTPLEPLPEETREFPKVSPPASIYTLPNGTITPSQSASNQPYRAVPTNSGKATKAIASIFSWSDAGRWDSLHPDECSIVVTPGKIEVFEITATHAKPLVSDGDEILQPGGRAPLIAVELTPLVPLRKSTAIDISIRSPPTPDSRITTGNNIMLRSRNATECAQLYAMINQSRINNPTYLALQNARGPYGQTSWAEAMDRRNEARTNASSGSGLFGGTLGRRSSYRKSSTRAASISAATESSVGTMGTAMRSALSRFSFGKGGMFSVRNSTLGSRSLNSFDTGSSGSLPGSGASSPNGPGGAVGAPAGLTNTKCRLYERESLKKWRDMGGARLTIMLPSPHPSAPGSPNPLQRSPGIRDHTQERRILVTSKKEGQTLLDVTLSETCFERVARSGIAVSVWEDNVDESGQVGQVAKTGGVNGARARVFMIQMKSEREAAYCFSLLGKMRY</sequence>
<dbReference type="Proteomes" id="UP000799754">
    <property type="component" value="Unassembled WGS sequence"/>
</dbReference>
<gene>
    <name evidence="1" type="ORF">BU25DRAFT_495758</name>
</gene>
<accession>A0ACB6RJC9</accession>
<organism evidence="1 2">
    <name type="scientific">Macroventuria anomochaeta</name>
    <dbReference type="NCBI Taxonomy" id="301207"/>
    <lineage>
        <taxon>Eukaryota</taxon>
        <taxon>Fungi</taxon>
        <taxon>Dikarya</taxon>
        <taxon>Ascomycota</taxon>
        <taxon>Pezizomycotina</taxon>
        <taxon>Dothideomycetes</taxon>
        <taxon>Pleosporomycetidae</taxon>
        <taxon>Pleosporales</taxon>
        <taxon>Pleosporineae</taxon>
        <taxon>Didymellaceae</taxon>
        <taxon>Macroventuria</taxon>
    </lineage>
</organism>
<keyword evidence="2" id="KW-1185">Reference proteome</keyword>
<evidence type="ECO:0000313" key="1">
    <source>
        <dbReference type="EMBL" id="KAF2621447.1"/>
    </source>
</evidence>
<dbReference type="EMBL" id="MU006755">
    <property type="protein sequence ID" value="KAF2621447.1"/>
    <property type="molecule type" value="Genomic_DNA"/>
</dbReference>
<comment type="caution">
    <text evidence="1">The sequence shown here is derived from an EMBL/GenBank/DDBJ whole genome shotgun (WGS) entry which is preliminary data.</text>
</comment>
<name>A0ACB6RJC9_9PLEO</name>
<evidence type="ECO:0000313" key="2">
    <source>
        <dbReference type="Proteomes" id="UP000799754"/>
    </source>
</evidence>
<proteinExistence type="predicted"/>
<reference evidence="1" key="1">
    <citation type="journal article" date="2020" name="Stud. Mycol.">
        <title>101 Dothideomycetes genomes: a test case for predicting lifestyles and emergence of pathogens.</title>
        <authorList>
            <person name="Haridas S."/>
            <person name="Albert R."/>
            <person name="Binder M."/>
            <person name="Bloem J."/>
            <person name="Labutti K."/>
            <person name="Salamov A."/>
            <person name="Andreopoulos B."/>
            <person name="Baker S."/>
            <person name="Barry K."/>
            <person name="Bills G."/>
            <person name="Bluhm B."/>
            <person name="Cannon C."/>
            <person name="Castanera R."/>
            <person name="Culley D."/>
            <person name="Daum C."/>
            <person name="Ezra D."/>
            <person name="Gonzalez J."/>
            <person name="Henrissat B."/>
            <person name="Kuo A."/>
            <person name="Liang C."/>
            <person name="Lipzen A."/>
            <person name="Lutzoni F."/>
            <person name="Magnuson J."/>
            <person name="Mondo S."/>
            <person name="Nolan M."/>
            <person name="Ohm R."/>
            <person name="Pangilinan J."/>
            <person name="Park H.-J."/>
            <person name="Ramirez L."/>
            <person name="Alfaro M."/>
            <person name="Sun H."/>
            <person name="Tritt A."/>
            <person name="Yoshinaga Y."/>
            <person name="Zwiers L.-H."/>
            <person name="Turgeon B."/>
            <person name="Goodwin S."/>
            <person name="Spatafora J."/>
            <person name="Crous P."/>
            <person name="Grigoriev I."/>
        </authorList>
    </citation>
    <scope>NUCLEOTIDE SEQUENCE</scope>
    <source>
        <strain evidence="1">CBS 525.71</strain>
    </source>
</reference>